<comment type="caution">
    <text evidence="1">The sequence shown here is derived from an EMBL/GenBank/DDBJ whole genome shotgun (WGS) entry which is preliminary data.</text>
</comment>
<organism evidence="1 2">
    <name type="scientific">Candidatus Syntrophosphaera thermopropionivorans</name>
    <dbReference type="NCBI Taxonomy" id="2593015"/>
    <lineage>
        <taxon>Bacteria</taxon>
        <taxon>Pseudomonadati</taxon>
        <taxon>Candidatus Cloacimonadota</taxon>
        <taxon>Candidatus Cloacimonadia</taxon>
        <taxon>Candidatus Cloacimonadales</taxon>
        <taxon>Candidatus Cloacimonadaceae</taxon>
        <taxon>Candidatus Syntrophosphaera</taxon>
    </lineage>
</organism>
<dbReference type="Proteomes" id="UP000294588">
    <property type="component" value="Unassembled WGS sequence"/>
</dbReference>
<protein>
    <submittedName>
        <fullName evidence="1">Glycosyltransferase family 9 protein</fullName>
    </submittedName>
</protein>
<sequence>MRILVIRLSSIGDIILTQSVVAELRELFPEAEIYFLCKPEYQTLPELFGLNLKIIPYSKSFSWHINLTKQSYDLVIDLHNKFSTWLIRNLVRSHKKAIYNKQHKLRKRIVRGNHFISIESTVRLYYSALEKLFPDKFSSTYSIRYPVLHPELIPEEVEITPRIYPDRKLIALFPGAAHNTKIWQIDNWKKLIEDGHNEYEFRIYGNQSDYELTRSLNAVFDDIKNLCGKLNLRQLTAEINACDAIISGDTGPMHLAAALRKPQIAIFGGTHPRLGFAPLNDKAIVLTADLACQPCSLHGRNKCPKGTFECMKQITPEMVEKALENIFIEDN</sequence>
<accession>A0AC61QKC9</accession>
<proteinExistence type="predicted"/>
<evidence type="ECO:0000313" key="2">
    <source>
        <dbReference type="Proteomes" id="UP000294588"/>
    </source>
</evidence>
<keyword evidence="2" id="KW-1185">Reference proteome</keyword>
<dbReference type="EMBL" id="SMOG01000002">
    <property type="protein sequence ID" value="TDF74149.1"/>
    <property type="molecule type" value="Genomic_DNA"/>
</dbReference>
<name>A0AC61QKC9_9BACT</name>
<evidence type="ECO:0000313" key="1">
    <source>
        <dbReference type="EMBL" id="TDF74149.1"/>
    </source>
</evidence>
<reference evidence="1" key="1">
    <citation type="submission" date="2019-03" db="EMBL/GenBank/DDBJ databases">
        <title>Candidatus Syntrophosphaera thermopropionivorans: a novel player in syntrophic propionate oxidation during anaerobic digestion.</title>
        <authorList>
            <person name="Dyksma S."/>
        </authorList>
    </citation>
    <scope>NUCLEOTIDE SEQUENCE</scope>
    <source>
        <strain evidence="1">W5</strain>
    </source>
</reference>
<gene>
    <name evidence="1" type="ORF">E0946_01620</name>
</gene>